<dbReference type="RefSeq" id="WP_301191765.1">
    <property type="nucleotide sequence ID" value="NZ_JAPDPJ010000046.1"/>
</dbReference>
<dbReference type="AlphaFoldDB" id="A0AAE3M6N1"/>
<evidence type="ECO:0000313" key="1">
    <source>
        <dbReference type="EMBL" id="MCW3788204.1"/>
    </source>
</evidence>
<organism evidence="1 2">
    <name type="scientific">Plebeiibacterium sediminum</name>
    <dbReference type="NCBI Taxonomy" id="2992112"/>
    <lineage>
        <taxon>Bacteria</taxon>
        <taxon>Pseudomonadati</taxon>
        <taxon>Bacteroidota</taxon>
        <taxon>Bacteroidia</taxon>
        <taxon>Marinilabiliales</taxon>
        <taxon>Marinilabiliaceae</taxon>
        <taxon>Plebeiibacterium</taxon>
    </lineage>
</organism>
<name>A0AAE3M6N1_9BACT</name>
<keyword evidence="2" id="KW-1185">Reference proteome</keyword>
<protein>
    <submittedName>
        <fullName evidence="1">DUF2934 domain-containing protein</fullName>
    </submittedName>
</protein>
<proteinExistence type="predicted"/>
<accession>A0AAE3M6N1</accession>
<dbReference type="EMBL" id="JAPDPJ010000046">
    <property type="protein sequence ID" value="MCW3788204.1"/>
    <property type="molecule type" value="Genomic_DNA"/>
</dbReference>
<comment type="caution">
    <text evidence="1">The sequence shown here is derived from an EMBL/GenBank/DDBJ whole genome shotgun (WGS) entry which is preliminary data.</text>
</comment>
<gene>
    <name evidence="1" type="ORF">OM075_17165</name>
</gene>
<dbReference type="Proteomes" id="UP001209229">
    <property type="component" value="Unassembled WGS sequence"/>
</dbReference>
<reference evidence="1" key="1">
    <citation type="submission" date="2022-10" db="EMBL/GenBank/DDBJ databases">
        <authorList>
            <person name="Yu W.X."/>
        </authorList>
    </citation>
    <scope>NUCLEOTIDE SEQUENCE</scope>
    <source>
        <strain evidence="1">AAT</strain>
    </source>
</reference>
<sequence length="58" mass="6610">MTAKQTSTKSKTAQKKNISLDDIREKAQEIYENRISKGIEGDEISDWLQAEKELGVKK</sequence>
<evidence type="ECO:0000313" key="2">
    <source>
        <dbReference type="Proteomes" id="UP001209229"/>
    </source>
</evidence>